<protein>
    <submittedName>
        <fullName evidence="3">Uncharacterized protein</fullName>
    </submittedName>
</protein>
<keyword evidence="2" id="KW-1133">Transmembrane helix</keyword>
<organism evidence="3 4">
    <name type="scientific">Nocardioides psychrotolerans</name>
    <dbReference type="NCBI Taxonomy" id="1005945"/>
    <lineage>
        <taxon>Bacteria</taxon>
        <taxon>Bacillati</taxon>
        <taxon>Actinomycetota</taxon>
        <taxon>Actinomycetes</taxon>
        <taxon>Propionibacteriales</taxon>
        <taxon>Nocardioidaceae</taxon>
        <taxon>Nocardioides</taxon>
    </lineage>
</organism>
<gene>
    <name evidence="3" type="ORF">SAMN05216561_11082</name>
</gene>
<reference evidence="3 4" key="1">
    <citation type="submission" date="2016-10" db="EMBL/GenBank/DDBJ databases">
        <authorList>
            <person name="de Groot N.N."/>
        </authorList>
    </citation>
    <scope>NUCLEOTIDE SEQUENCE [LARGE SCALE GENOMIC DNA]</scope>
    <source>
        <strain evidence="3 4">CGMCC 1.11156</strain>
    </source>
</reference>
<feature type="transmembrane region" description="Helical" evidence="2">
    <location>
        <begin position="39"/>
        <end position="60"/>
    </location>
</feature>
<evidence type="ECO:0000313" key="3">
    <source>
        <dbReference type="EMBL" id="SFI57772.1"/>
    </source>
</evidence>
<feature type="region of interest" description="Disordered" evidence="1">
    <location>
        <begin position="1"/>
        <end position="31"/>
    </location>
</feature>
<evidence type="ECO:0000256" key="2">
    <source>
        <dbReference type="SAM" id="Phobius"/>
    </source>
</evidence>
<feature type="compositionally biased region" description="Low complexity" evidence="1">
    <location>
        <begin position="75"/>
        <end position="84"/>
    </location>
</feature>
<dbReference type="EMBL" id="FOQG01000010">
    <property type="protein sequence ID" value="SFI57772.1"/>
    <property type="molecule type" value="Genomic_DNA"/>
</dbReference>
<keyword evidence="2" id="KW-0812">Transmembrane</keyword>
<feature type="region of interest" description="Disordered" evidence="1">
    <location>
        <begin position="337"/>
        <end position="362"/>
    </location>
</feature>
<accession>A0A1I3JBZ2</accession>
<dbReference type="STRING" id="1005945.SAMN05216561_11082"/>
<feature type="region of interest" description="Disordered" evidence="1">
    <location>
        <begin position="58"/>
        <end position="101"/>
    </location>
</feature>
<dbReference type="Proteomes" id="UP000198649">
    <property type="component" value="Unassembled WGS sequence"/>
</dbReference>
<proteinExistence type="predicted"/>
<evidence type="ECO:0000313" key="4">
    <source>
        <dbReference type="Proteomes" id="UP000198649"/>
    </source>
</evidence>
<keyword evidence="4" id="KW-1185">Reference proteome</keyword>
<dbReference type="OrthoDB" id="3790995at2"/>
<dbReference type="RefSeq" id="WP_091114153.1">
    <property type="nucleotide sequence ID" value="NZ_BKAF01000012.1"/>
</dbReference>
<name>A0A1I3JBZ2_9ACTN</name>
<evidence type="ECO:0000256" key="1">
    <source>
        <dbReference type="SAM" id="MobiDB-lite"/>
    </source>
</evidence>
<keyword evidence="2" id="KW-0472">Membrane</keyword>
<sequence length="362" mass="37733">MTEPQRDLTSAVEAATPTEPPSYDGVLARRDRRHTRRRALVASVGAAALVATVLGGSAALRGGDPSTSPPPAAGPSPSTSSSPVATPPEDVPPAWDGEGAPPITLQLDGRAVALEPWTSCFTGRPDDRGIASAGCFDGFPQPPFEDVGGREQVLFSFPLEGWRFTASFTPSGEGACERRITVPVRKTGAYSFQVPMAGPAGSYDVDVFGRGPEGDVITTFAWTTSQLGALPDPSGYVGLVTDDEEGFRAYPLEMGLSDLAETPRRASVTMRVTAADGTSQTIGPISAGRGCSGGGSVSFREGGGSGGGTPFGLGPAPFSYRVEVTLDGTTYIGTAVWPRDERRDEQPYTDLRFDPPLPAYTG</sequence>
<dbReference type="AlphaFoldDB" id="A0A1I3JBZ2"/>